<dbReference type="Gene3D" id="3.30.60.90">
    <property type="match status" value="1"/>
</dbReference>
<dbReference type="Pfam" id="PF04433">
    <property type="entry name" value="SWIRM"/>
    <property type="match status" value="1"/>
</dbReference>
<keyword evidence="4" id="KW-0862">Zinc</keyword>
<dbReference type="GO" id="GO:0008270">
    <property type="term" value="F:zinc ion binding"/>
    <property type="evidence" value="ECO:0007669"/>
    <property type="project" value="UniProtKB-KW"/>
</dbReference>
<dbReference type="FunFam" id="1.10.10.10:FF:000087">
    <property type="entry name" value="Transcriptional adapter 2"/>
    <property type="match status" value="1"/>
</dbReference>
<keyword evidence="16" id="KW-1185">Reference proteome</keyword>
<dbReference type="GO" id="GO:0006338">
    <property type="term" value="P:chromatin remodeling"/>
    <property type="evidence" value="ECO:0007669"/>
    <property type="project" value="TreeGrafter"/>
</dbReference>
<dbReference type="GO" id="GO:0140672">
    <property type="term" value="C:ATAC complex"/>
    <property type="evidence" value="ECO:0007669"/>
    <property type="project" value="UniProtKB-ARBA"/>
</dbReference>
<dbReference type="GO" id="GO:0003682">
    <property type="term" value="F:chromatin binding"/>
    <property type="evidence" value="ECO:0007669"/>
    <property type="project" value="TreeGrafter"/>
</dbReference>
<evidence type="ECO:0000256" key="6">
    <source>
        <dbReference type="ARBA" id="ARBA00023163"/>
    </source>
</evidence>
<evidence type="ECO:0000256" key="1">
    <source>
        <dbReference type="ARBA" id="ARBA00004123"/>
    </source>
</evidence>
<evidence type="ECO:0000256" key="5">
    <source>
        <dbReference type="ARBA" id="ARBA00023015"/>
    </source>
</evidence>
<evidence type="ECO:0000256" key="8">
    <source>
        <dbReference type="PIRNR" id="PIRNR025024"/>
    </source>
</evidence>
<evidence type="ECO:0000256" key="7">
    <source>
        <dbReference type="ARBA" id="ARBA00023242"/>
    </source>
</evidence>
<comment type="subcellular location">
    <subcellularLocation>
        <location evidence="1 8">Nucleus</location>
    </subcellularLocation>
</comment>
<dbReference type="InterPro" id="IPR036388">
    <property type="entry name" value="WH-like_DNA-bd_sf"/>
</dbReference>
<dbReference type="InterPro" id="IPR055141">
    <property type="entry name" value="TADA2A_B-like_dom"/>
</dbReference>
<dbReference type="SUPFAM" id="SSF46689">
    <property type="entry name" value="Homeodomain-like"/>
    <property type="match status" value="2"/>
</dbReference>
<feature type="domain" description="SANT" evidence="13">
    <location>
        <begin position="106"/>
        <end position="158"/>
    </location>
</feature>
<dbReference type="InterPro" id="IPR001005">
    <property type="entry name" value="SANT/Myb"/>
</dbReference>
<dbReference type="Pfam" id="PF00249">
    <property type="entry name" value="Myb_DNA-binding"/>
    <property type="match status" value="1"/>
</dbReference>
<proteinExistence type="predicted"/>
<dbReference type="InterPro" id="IPR007526">
    <property type="entry name" value="SWIRM"/>
</dbReference>
<feature type="domain" description="SWIRM" evidence="12">
    <location>
        <begin position="393"/>
        <end position="481"/>
    </location>
</feature>
<dbReference type="PIRSF" id="PIRSF025024">
    <property type="entry name" value="Transcriptional_adaptor_2"/>
    <property type="match status" value="1"/>
</dbReference>
<dbReference type="Proteomes" id="UP000614350">
    <property type="component" value="Unassembled WGS sequence"/>
</dbReference>
<evidence type="ECO:0000313" key="16">
    <source>
        <dbReference type="Proteomes" id="UP000614350"/>
    </source>
</evidence>
<keyword evidence="6 8" id="KW-0804">Transcription</keyword>
<dbReference type="EMBL" id="JACSEA010000021">
    <property type="protein sequence ID" value="KAF7380955.1"/>
    <property type="molecule type" value="Genomic_DNA"/>
</dbReference>
<evidence type="ECO:0000259" key="11">
    <source>
        <dbReference type="PROSITE" id="PS50135"/>
    </source>
</evidence>
<dbReference type="GO" id="GO:0005634">
    <property type="term" value="C:nucleus"/>
    <property type="evidence" value="ECO:0007669"/>
    <property type="project" value="UniProtKB-SubCell"/>
</dbReference>
<accession>A0A834MQ43</accession>
<dbReference type="CDD" id="cd00167">
    <property type="entry name" value="SANT"/>
    <property type="match status" value="1"/>
</dbReference>
<evidence type="ECO:0000259" key="10">
    <source>
        <dbReference type="PROSITE" id="PS50090"/>
    </source>
</evidence>
<protein>
    <recommendedName>
        <fullName evidence="8">Transcriptional adapter</fullName>
    </recommendedName>
</protein>
<dbReference type="PROSITE" id="PS51293">
    <property type="entry name" value="SANT"/>
    <property type="match status" value="1"/>
</dbReference>
<gene>
    <name evidence="15" type="ORF">HZH66_014331</name>
</gene>
<evidence type="ECO:0000259" key="13">
    <source>
        <dbReference type="PROSITE" id="PS51293"/>
    </source>
</evidence>
<dbReference type="PROSITE" id="PS50090">
    <property type="entry name" value="MYB_LIKE"/>
    <property type="match status" value="1"/>
</dbReference>
<evidence type="ECO:0000259" key="12">
    <source>
        <dbReference type="PROSITE" id="PS50934"/>
    </source>
</evidence>
<name>A0A834MQ43_VESVU</name>
<keyword evidence="2" id="KW-0479">Metal-binding</keyword>
<sequence length="481" mass="54969">MANPNLTDMTEEDAADLQFPKDCSSSRTENIGHDVELVEVSVVKDEILTSDPMCYACKTNLREPYVRCAVCLGVELCPSCFSNGCEIGDHRNDHDYVVAKNEFELVDGSGWTAKQELELLNVVQECGFGNWVDVSKRIDGKSTEECKAHYLEHYVDNQTLPGLPRINETRASLFGCDPVPYCYKLHDLEEPPRFASDTLNCRMLAGYNAARSDFEVNFDNHAELLVSDLNYDQFDPGDSDEELGKSLQVAIVQAYNNRLKERKRRRKIIRDHGLIAIRRTMSWLQRYECTITRALAERLLIFMQLTGGMDFDYLMEGLHRVGELKNYINKLVDFRINGIRCFHSVSIFQKLSKLRQENERERKQYLNNPEYSWRSVLPDNVASSNVASMGHNIPQRRAAPPLVINGLPGYERLTSDEKLLCSVTRVVPASYLDYKHILIAENKKCGSLRLAQARVLLKIDVNKTRKIYDFLADEGYISKPN</sequence>
<dbReference type="SMART" id="SM00717">
    <property type="entry name" value="SANT"/>
    <property type="match status" value="1"/>
</dbReference>
<evidence type="ECO:0000259" key="14">
    <source>
        <dbReference type="PROSITE" id="PS51294"/>
    </source>
</evidence>
<dbReference type="InterPro" id="IPR016827">
    <property type="entry name" value="Ada2/TADA2"/>
</dbReference>
<dbReference type="InterPro" id="IPR017884">
    <property type="entry name" value="SANT_dom"/>
</dbReference>
<dbReference type="GO" id="GO:0006357">
    <property type="term" value="P:regulation of transcription by RNA polymerase II"/>
    <property type="evidence" value="ECO:0007669"/>
    <property type="project" value="InterPro"/>
</dbReference>
<dbReference type="InterPro" id="IPR041983">
    <property type="entry name" value="ADA2-like_ZZ"/>
</dbReference>
<evidence type="ECO:0000256" key="4">
    <source>
        <dbReference type="ARBA" id="ARBA00022833"/>
    </source>
</evidence>
<feature type="domain" description="HTH myb-type" evidence="14">
    <location>
        <begin position="111"/>
        <end position="158"/>
    </location>
</feature>
<dbReference type="PROSITE" id="PS50135">
    <property type="entry name" value="ZF_ZZ_2"/>
    <property type="match status" value="1"/>
</dbReference>
<evidence type="ECO:0000256" key="3">
    <source>
        <dbReference type="ARBA" id="ARBA00022771"/>
    </source>
</evidence>
<reference evidence="15" key="1">
    <citation type="journal article" date="2020" name="G3 (Bethesda)">
        <title>High-Quality Assemblies for Three Invasive Social Wasps from the &lt;i&gt;Vespula&lt;/i&gt; Genus.</title>
        <authorList>
            <person name="Harrop T.W.R."/>
            <person name="Guhlin J."/>
            <person name="McLaughlin G.M."/>
            <person name="Permina E."/>
            <person name="Stockwell P."/>
            <person name="Gilligan J."/>
            <person name="Le Lec M.F."/>
            <person name="Gruber M.A.M."/>
            <person name="Quinn O."/>
            <person name="Lovegrove M."/>
            <person name="Duncan E.J."/>
            <person name="Remnant E.J."/>
            <person name="Van Eeckhoven J."/>
            <person name="Graham B."/>
            <person name="Knapp R.A."/>
            <person name="Langford K.W."/>
            <person name="Kronenberg Z."/>
            <person name="Press M.O."/>
            <person name="Eacker S.M."/>
            <person name="Wilson-Rankin E.E."/>
            <person name="Purcell J."/>
            <person name="Lester P.J."/>
            <person name="Dearden P.K."/>
        </authorList>
    </citation>
    <scope>NUCLEOTIDE SEQUENCE</scope>
    <source>
        <strain evidence="15">Marl-1</strain>
    </source>
</reference>
<dbReference type="InterPro" id="IPR017930">
    <property type="entry name" value="Myb_dom"/>
</dbReference>
<evidence type="ECO:0000256" key="9">
    <source>
        <dbReference type="PROSITE-ProRule" id="PRU00228"/>
    </source>
</evidence>
<dbReference type="PROSITE" id="PS51294">
    <property type="entry name" value="HTH_MYB"/>
    <property type="match status" value="1"/>
</dbReference>
<dbReference type="Gene3D" id="1.10.10.60">
    <property type="entry name" value="Homeodomain-like"/>
    <property type="match status" value="1"/>
</dbReference>
<feature type="domain" description="ZZ-type" evidence="11">
    <location>
        <begin position="49"/>
        <end position="104"/>
    </location>
</feature>
<evidence type="ECO:0000256" key="2">
    <source>
        <dbReference type="ARBA" id="ARBA00022723"/>
    </source>
</evidence>
<dbReference type="PANTHER" id="PTHR12374">
    <property type="entry name" value="TRANSCRIPTIONAL ADAPTOR 2 ADA2 -RELATED"/>
    <property type="match status" value="1"/>
</dbReference>
<dbReference type="InterPro" id="IPR000433">
    <property type="entry name" value="Znf_ZZ"/>
</dbReference>
<keyword evidence="5 8" id="KW-0805">Transcription regulation</keyword>
<keyword evidence="7 8" id="KW-0539">Nucleus</keyword>
<dbReference type="GO" id="GO:0003713">
    <property type="term" value="F:transcription coactivator activity"/>
    <property type="evidence" value="ECO:0007669"/>
    <property type="project" value="InterPro"/>
</dbReference>
<dbReference type="PANTHER" id="PTHR12374:SF20">
    <property type="entry name" value="TRANSCRIPTIONAL ADAPTER 2-ALPHA"/>
    <property type="match status" value="1"/>
</dbReference>
<dbReference type="InterPro" id="IPR043145">
    <property type="entry name" value="Znf_ZZ_sf"/>
</dbReference>
<dbReference type="PROSITE" id="PS50934">
    <property type="entry name" value="SWIRM"/>
    <property type="match status" value="1"/>
</dbReference>
<dbReference type="Pfam" id="PF25299">
    <property type="entry name" value="ZZ_ADA2"/>
    <property type="match status" value="1"/>
</dbReference>
<feature type="domain" description="Myb-like" evidence="10">
    <location>
        <begin position="111"/>
        <end position="154"/>
    </location>
</feature>
<dbReference type="CDD" id="cd02335">
    <property type="entry name" value="ZZ_ADA2"/>
    <property type="match status" value="1"/>
</dbReference>
<dbReference type="InterPro" id="IPR009057">
    <property type="entry name" value="Homeodomain-like_sf"/>
</dbReference>
<comment type="caution">
    <text evidence="15">The sequence shown here is derived from an EMBL/GenBank/DDBJ whole genome shotgun (WGS) entry which is preliminary data.</text>
</comment>
<dbReference type="SUPFAM" id="SSF57850">
    <property type="entry name" value="RING/U-box"/>
    <property type="match status" value="1"/>
</dbReference>
<dbReference type="Gene3D" id="1.10.10.10">
    <property type="entry name" value="Winged helix-like DNA-binding domain superfamily/Winged helix DNA-binding domain"/>
    <property type="match status" value="1"/>
</dbReference>
<evidence type="ECO:0000313" key="15">
    <source>
        <dbReference type="EMBL" id="KAF7380955.1"/>
    </source>
</evidence>
<organism evidence="15 16">
    <name type="scientific">Vespula vulgaris</name>
    <name type="common">Yellow jacket</name>
    <name type="synonym">Wasp</name>
    <dbReference type="NCBI Taxonomy" id="7454"/>
    <lineage>
        <taxon>Eukaryota</taxon>
        <taxon>Metazoa</taxon>
        <taxon>Ecdysozoa</taxon>
        <taxon>Arthropoda</taxon>
        <taxon>Hexapoda</taxon>
        <taxon>Insecta</taxon>
        <taxon>Pterygota</taxon>
        <taxon>Neoptera</taxon>
        <taxon>Endopterygota</taxon>
        <taxon>Hymenoptera</taxon>
        <taxon>Apocrita</taxon>
        <taxon>Aculeata</taxon>
        <taxon>Vespoidea</taxon>
        <taxon>Vespidae</taxon>
        <taxon>Vespinae</taxon>
        <taxon>Vespula</taxon>
    </lineage>
</organism>
<dbReference type="AlphaFoldDB" id="A0A834MQ43"/>
<dbReference type="Pfam" id="PF22941">
    <property type="entry name" value="TADA2A-like_3rd"/>
    <property type="match status" value="1"/>
</dbReference>
<keyword evidence="3 9" id="KW-0863">Zinc-finger</keyword>